<evidence type="ECO:0000313" key="1">
    <source>
        <dbReference type="EMBL" id="EKO53937.1"/>
    </source>
</evidence>
<protein>
    <submittedName>
        <fullName evidence="1">Uncharacterized protein</fullName>
    </submittedName>
</protein>
<dbReference type="Proteomes" id="UP000006339">
    <property type="component" value="Unassembled WGS sequence"/>
</dbReference>
<proteinExistence type="predicted"/>
<name>A0A828Y309_9LEPT</name>
<dbReference type="AlphaFoldDB" id="A0A828Y309"/>
<gene>
    <name evidence="1" type="ORF">LEP1GSC131_1576</name>
</gene>
<organism evidence="1 2">
    <name type="scientific">Leptospira kirschneri str. 200802841</name>
    <dbReference type="NCBI Taxonomy" id="1193047"/>
    <lineage>
        <taxon>Bacteria</taxon>
        <taxon>Pseudomonadati</taxon>
        <taxon>Spirochaetota</taxon>
        <taxon>Spirochaetia</taxon>
        <taxon>Leptospirales</taxon>
        <taxon>Leptospiraceae</taxon>
        <taxon>Leptospira</taxon>
    </lineage>
</organism>
<comment type="caution">
    <text evidence="1">The sequence shown here is derived from an EMBL/GenBank/DDBJ whole genome shotgun (WGS) entry which is preliminary data.</text>
</comment>
<reference evidence="1" key="1">
    <citation type="submission" date="2012-10" db="EMBL/GenBank/DDBJ databases">
        <authorList>
            <person name="Harkins D.M."/>
            <person name="Durkin A.S."/>
            <person name="Brinkac L.M."/>
            <person name="Selengut J.D."/>
            <person name="Sanka R."/>
            <person name="DePew J."/>
            <person name="Purushe J."/>
            <person name="Picardeau M."/>
            <person name="Werts C."/>
            <person name="Goarant C."/>
            <person name="Vinetz J.M."/>
            <person name="Sutton G.G."/>
            <person name="Nelson W.C."/>
            <person name="Fouts D.E."/>
        </authorList>
    </citation>
    <scope>NUCLEOTIDE SEQUENCE [LARGE SCALE GENOMIC DNA]</scope>
    <source>
        <strain evidence="1">200802841</strain>
    </source>
</reference>
<sequence length="38" mass="4633">MEFFRIFHVGKTPIPKSFQTIPLETEFLEVFRNFSERN</sequence>
<dbReference type="EMBL" id="AKWH02000001">
    <property type="protein sequence ID" value="EKO53937.1"/>
    <property type="molecule type" value="Genomic_DNA"/>
</dbReference>
<evidence type="ECO:0000313" key="2">
    <source>
        <dbReference type="Proteomes" id="UP000006339"/>
    </source>
</evidence>
<accession>A0A828Y309</accession>
<keyword evidence="2" id="KW-1185">Reference proteome</keyword>